<evidence type="ECO:0000256" key="4">
    <source>
        <dbReference type="ARBA" id="ARBA00023136"/>
    </source>
</evidence>
<reference evidence="7" key="1">
    <citation type="submission" date="2011-03" db="EMBL/GenBank/DDBJ databases">
        <title>Draft genome sequence of Brevundimonas diminuta.</title>
        <authorList>
            <person name="Brown P.J.B."/>
            <person name="Buechlein A."/>
            <person name="Hemmerich C."/>
            <person name="Brun Y.V."/>
        </authorList>
    </citation>
    <scope>NUCLEOTIDE SEQUENCE [LARGE SCALE GENOMIC DNA]</scope>
    <source>
        <strain evidence="7">C19</strain>
    </source>
</reference>
<evidence type="ECO:0000256" key="5">
    <source>
        <dbReference type="SAM" id="Phobius"/>
    </source>
</evidence>
<dbReference type="GO" id="GO:0016020">
    <property type="term" value="C:membrane"/>
    <property type="evidence" value="ECO:0007669"/>
    <property type="project" value="UniProtKB-SubCell"/>
</dbReference>
<dbReference type="OrthoDB" id="9774900at2"/>
<proteinExistence type="predicted"/>
<keyword evidence="4 5" id="KW-0472">Membrane</keyword>
<accession>F4QS14</accession>
<dbReference type="PANTHER" id="PTHR30168">
    <property type="entry name" value="PUTATIVE MEMBRANE PROTEIN YPFJ"/>
    <property type="match status" value="1"/>
</dbReference>
<name>F4QS14_9CAUL</name>
<dbReference type="eggNOG" id="COG2321">
    <property type="taxonomic scope" value="Bacteria"/>
</dbReference>
<keyword evidence="7" id="KW-1185">Reference proteome</keyword>
<dbReference type="InterPro" id="IPR007343">
    <property type="entry name" value="Uncharacterised_pept_Zn_put"/>
</dbReference>
<evidence type="ECO:0000256" key="1">
    <source>
        <dbReference type="ARBA" id="ARBA00004167"/>
    </source>
</evidence>
<dbReference type="EMBL" id="GL883080">
    <property type="protein sequence ID" value="EGF89534.1"/>
    <property type="molecule type" value="Genomic_DNA"/>
</dbReference>
<dbReference type="AlphaFoldDB" id="F4QS14"/>
<feature type="transmembrane region" description="Helical" evidence="5">
    <location>
        <begin position="21"/>
        <end position="41"/>
    </location>
</feature>
<dbReference type="Pfam" id="PF04228">
    <property type="entry name" value="Zn_peptidase"/>
    <property type="match status" value="1"/>
</dbReference>
<gene>
    <name evidence="6" type="ORF">ABI_39500</name>
</gene>
<dbReference type="Proteomes" id="UP000006512">
    <property type="component" value="Unassembled WGS sequence"/>
</dbReference>
<dbReference type="RefSeq" id="WP_006274729.1">
    <property type="nucleotide sequence ID" value="NZ_GL883080.1"/>
</dbReference>
<evidence type="ECO:0000256" key="2">
    <source>
        <dbReference type="ARBA" id="ARBA00022692"/>
    </source>
</evidence>
<organism evidence="6 7">
    <name type="scientific">Asticcacaulis biprosthecium C19</name>
    <dbReference type="NCBI Taxonomy" id="715226"/>
    <lineage>
        <taxon>Bacteria</taxon>
        <taxon>Pseudomonadati</taxon>
        <taxon>Pseudomonadota</taxon>
        <taxon>Alphaproteobacteria</taxon>
        <taxon>Caulobacterales</taxon>
        <taxon>Caulobacteraceae</taxon>
        <taxon>Asticcacaulis</taxon>
    </lineage>
</organism>
<dbReference type="PANTHER" id="PTHR30168:SF0">
    <property type="entry name" value="INNER MEMBRANE PROTEIN"/>
    <property type="match status" value="1"/>
</dbReference>
<evidence type="ECO:0000313" key="6">
    <source>
        <dbReference type="EMBL" id="EGF89534.1"/>
    </source>
</evidence>
<dbReference type="STRING" id="715226.ABI_39500"/>
<keyword evidence="2 5" id="KW-0812">Transmembrane</keyword>
<evidence type="ECO:0000256" key="3">
    <source>
        <dbReference type="ARBA" id="ARBA00022989"/>
    </source>
</evidence>
<evidence type="ECO:0000313" key="7">
    <source>
        <dbReference type="Proteomes" id="UP000006512"/>
    </source>
</evidence>
<dbReference type="SUPFAM" id="SSF55486">
    <property type="entry name" value="Metalloproteases ('zincins'), catalytic domain"/>
    <property type="match status" value="1"/>
</dbReference>
<protein>
    <submittedName>
        <fullName evidence="6">Neutral zinc metallopeptidase family protein</fullName>
    </submittedName>
</protein>
<dbReference type="HOGENOM" id="CLU_059329_0_0_5"/>
<sequence length="280" mass="29926">MKWEGGRRGGVEDRRGLGGPGMIGGGGIVAVILALAGYYFFGIDPQTVLSGLEAVQGGQQQQQASVGAPQDEAGAFVDTVHTSANDAWVELFQAQGKSYQPSRVVLYEAATNTGCGTGQAAMGPFYCPADNRVYIDLSFWSTLDQQLGAKGDYARAYVIAHEVGHHVQNQLGITDYIQQQERQVSKTQANALSVKLELQADCYAGVWAYRSNTKMNWLEAGDIEEAIGAASAVGDDTLQQASQGRVVPDSFTHGSSADRIKWFKTGFSRGNPADCDTFAA</sequence>
<comment type="subcellular location">
    <subcellularLocation>
        <location evidence="1">Membrane</location>
        <topology evidence="1">Single-pass membrane protein</topology>
    </subcellularLocation>
</comment>
<keyword evidence="3 5" id="KW-1133">Transmembrane helix</keyword>